<dbReference type="Gene3D" id="1.10.260.40">
    <property type="entry name" value="lambda repressor-like DNA-binding domains"/>
    <property type="match status" value="1"/>
</dbReference>
<proteinExistence type="predicted"/>
<dbReference type="InterPro" id="IPR011990">
    <property type="entry name" value="TPR-like_helical_dom_sf"/>
</dbReference>
<dbReference type="Gene3D" id="1.25.40.10">
    <property type="entry name" value="Tetratricopeptide repeat domain"/>
    <property type="match status" value="1"/>
</dbReference>
<name>A0A1C6RLK6_9ACTN</name>
<protein>
    <recommendedName>
        <fullName evidence="1">HTH cro/C1-type domain-containing protein</fullName>
    </recommendedName>
</protein>
<dbReference type="InterPro" id="IPR001387">
    <property type="entry name" value="Cro/C1-type_HTH"/>
</dbReference>
<dbReference type="PROSITE" id="PS50943">
    <property type="entry name" value="HTH_CROC1"/>
    <property type="match status" value="1"/>
</dbReference>
<sequence length="450" mass="50441">MRPLRQVRQERGWSRARLAHELERRAEGLHTLAKRVSLVRMISAWESGERDPSEPYRSLLCAAYRRSAEELGLGGEVNRYRSDIGLTYSPSLHETVLTLRGLAHLDEIKHTAVTHGKYMPEALNSACLDWLFGDAVNDLPQLEIKSVTSHDVDEIRAMTRAFDGLDRSFGGEHCRMLAVRYLQDRAIPMLRAPKPARIEREMFDVAAILCELIGWMAYDTSRHSLAQRYFTQALRLAEAAGNRAYAAYVIASMADQALYLARPGQALRLAQVAGNISNRVGVPVVTTEALMLEARAHAVQGDAQACRAALERAERSFHRGRPEIAPEWASHWDDKLFASHVGTCWLELGELNAARTFMGTAWDREEKQGRRYVYAASQLAHVALLQGEIEEAASLATTAVQSARGLTSHRSKSHLTALRKQLLPHAQVAYVREFEQKTQALEGRRSSLLQ</sequence>
<reference evidence="3" key="1">
    <citation type="submission" date="2016-06" db="EMBL/GenBank/DDBJ databases">
        <authorList>
            <person name="Varghese N."/>
        </authorList>
    </citation>
    <scope>NUCLEOTIDE SEQUENCE [LARGE SCALE GENOMIC DNA]</scope>
    <source>
        <strain evidence="3">DSM 46123</strain>
    </source>
</reference>
<dbReference type="SUPFAM" id="SSF48452">
    <property type="entry name" value="TPR-like"/>
    <property type="match status" value="1"/>
</dbReference>
<accession>A0A1C6RLK6</accession>
<dbReference type="InterPro" id="IPR010982">
    <property type="entry name" value="Lambda_DNA-bd_dom_sf"/>
</dbReference>
<evidence type="ECO:0000313" key="3">
    <source>
        <dbReference type="Proteomes" id="UP000198906"/>
    </source>
</evidence>
<dbReference type="GO" id="GO:0003677">
    <property type="term" value="F:DNA binding"/>
    <property type="evidence" value="ECO:0007669"/>
    <property type="project" value="InterPro"/>
</dbReference>
<dbReference type="STRING" id="47866.GA0074694_2173"/>
<feature type="domain" description="HTH cro/C1-type" evidence="1">
    <location>
        <begin position="4"/>
        <end position="71"/>
    </location>
</feature>
<dbReference type="AlphaFoldDB" id="A0A1C6RLK6"/>
<evidence type="ECO:0000313" key="2">
    <source>
        <dbReference type="EMBL" id="SCL17914.1"/>
    </source>
</evidence>
<dbReference type="EMBL" id="FMHU01000001">
    <property type="protein sequence ID" value="SCL17914.1"/>
    <property type="molecule type" value="Genomic_DNA"/>
</dbReference>
<organism evidence="2 3">
    <name type="scientific">Micromonospora inyonensis</name>
    <dbReference type="NCBI Taxonomy" id="47866"/>
    <lineage>
        <taxon>Bacteria</taxon>
        <taxon>Bacillati</taxon>
        <taxon>Actinomycetota</taxon>
        <taxon>Actinomycetes</taxon>
        <taxon>Micromonosporales</taxon>
        <taxon>Micromonosporaceae</taxon>
        <taxon>Micromonospora</taxon>
    </lineage>
</organism>
<evidence type="ECO:0000259" key="1">
    <source>
        <dbReference type="PROSITE" id="PS50943"/>
    </source>
</evidence>
<dbReference type="Proteomes" id="UP000198906">
    <property type="component" value="Unassembled WGS sequence"/>
</dbReference>
<gene>
    <name evidence="2" type="ORF">GA0074694_2173</name>
</gene>
<dbReference type="CDD" id="cd00093">
    <property type="entry name" value="HTH_XRE"/>
    <property type="match status" value="1"/>
</dbReference>
<keyword evidence="3" id="KW-1185">Reference proteome</keyword>